<dbReference type="Gene3D" id="2.40.50.100">
    <property type="match status" value="1"/>
</dbReference>
<evidence type="ECO:0000313" key="7">
    <source>
        <dbReference type="EMBL" id="SDW95845.1"/>
    </source>
</evidence>
<keyword evidence="8" id="KW-1185">Reference proteome</keyword>
<reference evidence="6" key="3">
    <citation type="submission" date="2023-02" db="EMBL/GenBank/DDBJ databases">
        <title>Proposal of a novel subspecies: Alicyclobacillus hesperidum subspecies aegle.</title>
        <authorList>
            <person name="Goto K."/>
            <person name="Fujii T."/>
            <person name="Yasui K."/>
            <person name="Mochida K."/>
            <person name="Kato-Tanaka Y."/>
            <person name="Morohoshi S."/>
            <person name="An S.Y."/>
            <person name="Kasai H."/>
            <person name="Yokota A."/>
        </authorList>
    </citation>
    <scope>NUCLEOTIDE SEQUENCE</scope>
    <source>
        <strain evidence="6">DSM 12766</strain>
    </source>
</reference>
<dbReference type="PROSITE" id="PS00189">
    <property type="entry name" value="LIPOYL"/>
    <property type="match status" value="1"/>
</dbReference>
<name>A0A1H2XST1_9BACL</name>
<dbReference type="InterPro" id="IPR011053">
    <property type="entry name" value="Single_hybrid_motif"/>
</dbReference>
<proteinExistence type="predicted"/>
<dbReference type="Pfam" id="PF00364">
    <property type="entry name" value="Biotin_lipoyl"/>
    <property type="match status" value="1"/>
</dbReference>
<dbReference type="GO" id="GO:0005737">
    <property type="term" value="C:cytoplasm"/>
    <property type="evidence" value="ECO:0007669"/>
    <property type="project" value="TreeGrafter"/>
</dbReference>
<dbReference type="InterPro" id="IPR003016">
    <property type="entry name" value="2-oxoA_DH_lipoyl-BS"/>
</dbReference>
<dbReference type="GO" id="GO:0031405">
    <property type="term" value="F:lipoic acid binding"/>
    <property type="evidence" value="ECO:0007669"/>
    <property type="project" value="TreeGrafter"/>
</dbReference>
<evidence type="ECO:0000256" key="3">
    <source>
        <dbReference type="ARBA" id="ARBA00022823"/>
    </source>
</evidence>
<dbReference type="AlphaFoldDB" id="A0A1H2XST1"/>
<dbReference type="PROSITE" id="PS50968">
    <property type="entry name" value="BIOTINYL_LIPOYL"/>
    <property type="match status" value="1"/>
</dbReference>
<keyword evidence="4" id="KW-0012">Acyltransferase</keyword>
<evidence type="ECO:0000256" key="2">
    <source>
        <dbReference type="ARBA" id="ARBA00022679"/>
    </source>
</evidence>
<dbReference type="EMBL" id="FNOJ01000024">
    <property type="protein sequence ID" value="SDW95845.1"/>
    <property type="molecule type" value="Genomic_DNA"/>
</dbReference>
<organism evidence="7 8">
    <name type="scientific">Alicyclobacillus hesperidum</name>
    <dbReference type="NCBI Taxonomy" id="89784"/>
    <lineage>
        <taxon>Bacteria</taxon>
        <taxon>Bacillati</taxon>
        <taxon>Bacillota</taxon>
        <taxon>Bacilli</taxon>
        <taxon>Bacillales</taxon>
        <taxon>Alicyclobacillaceae</taxon>
        <taxon>Alicyclobacillus</taxon>
    </lineage>
</organism>
<dbReference type="RefSeq" id="WP_006447517.1">
    <property type="nucleotide sequence ID" value="NZ_BSRA01000001.1"/>
</dbReference>
<reference evidence="8" key="1">
    <citation type="submission" date="2016-10" db="EMBL/GenBank/DDBJ databases">
        <authorList>
            <person name="Varghese N."/>
        </authorList>
    </citation>
    <scope>NUCLEOTIDE SEQUENCE [LARGE SCALE GENOMIC DNA]</scope>
    <source>
        <strain evidence="8">DSM 12489</strain>
    </source>
</reference>
<dbReference type="Proteomes" id="UP001157137">
    <property type="component" value="Unassembled WGS sequence"/>
</dbReference>
<evidence type="ECO:0000256" key="1">
    <source>
        <dbReference type="ARBA" id="ARBA00001938"/>
    </source>
</evidence>
<dbReference type="PANTHER" id="PTHR43178:SF5">
    <property type="entry name" value="LIPOAMIDE ACYLTRANSFERASE COMPONENT OF BRANCHED-CHAIN ALPHA-KETO ACID DEHYDROGENASE COMPLEX, MITOCHONDRIAL"/>
    <property type="match status" value="1"/>
</dbReference>
<evidence type="ECO:0000313" key="8">
    <source>
        <dbReference type="Proteomes" id="UP000182589"/>
    </source>
</evidence>
<dbReference type="InterPro" id="IPR000089">
    <property type="entry name" value="Biotin_lipoyl"/>
</dbReference>
<dbReference type="EMBL" id="BSRA01000001">
    <property type="protein sequence ID" value="GLV12615.1"/>
    <property type="molecule type" value="Genomic_DNA"/>
</dbReference>
<dbReference type="SUPFAM" id="SSF51230">
    <property type="entry name" value="Single hybrid motif"/>
    <property type="match status" value="1"/>
</dbReference>
<dbReference type="STRING" id="89784.SAMN04489725_1243"/>
<evidence type="ECO:0000256" key="4">
    <source>
        <dbReference type="ARBA" id="ARBA00023315"/>
    </source>
</evidence>
<sequence length="79" mass="8790">MLDVRLPQLGDSVTKALVTTWLKSVGDRVERDEPLLEVTTDKVTVEVPSEVSGTLREIVIEAGQYATMDTVLCRIEEDE</sequence>
<dbReference type="InterPro" id="IPR050743">
    <property type="entry name" value="2-oxoacid_DH_E2_comp"/>
</dbReference>
<keyword evidence="3" id="KW-0450">Lipoyl</keyword>
<evidence type="ECO:0000259" key="5">
    <source>
        <dbReference type="PROSITE" id="PS50968"/>
    </source>
</evidence>
<protein>
    <submittedName>
        <fullName evidence="7">2-oxoglutarate dehydrogenase E2 component (Dihydrolipoamide succinyltransferase)</fullName>
    </submittedName>
</protein>
<feature type="domain" description="Lipoyl-binding" evidence="5">
    <location>
        <begin position="1"/>
        <end position="76"/>
    </location>
</feature>
<dbReference type="GO" id="GO:0016407">
    <property type="term" value="F:acetyltransferase activity"/>
    <property type="evidence" value="ECO:0007669"/>
    <property type="project" value="TreeGrafter"/>
</dbReference>
<evidence type="ECO:0000313" key="6">
    <source>
        <dbReference type="EMBL" id="GLV12615.1"/>
    </source>
</evidence>
<dbReference type="Proteomes" id="UP000182589">
    <property type="component" value="Unassembled WGS sequence"/>
</dbReference>
<reference evidence="7" key="2">
    <citation type="submission" date="2016-10" db="EMBL/GenBank/DDBJ databases">
        <authorList>
            <person name="de Groot N.N."/>
        </authorList>
    </citation>
    <scope>NUCLEOTIDE SEQUENCE [LARGE SCALE GENOMIC DNA]</scope>
    <source>
        <strain evidence="7">DSM 12489</strain>
    </source>
</reference>
<dbReference type="CDD" id="cd06849">
    <property type="entry name" value="lipoyl_domain"/>
    <property type="match status" value="1"/>
</dbReference>
<comment type="cofactor">
    <cofactor evidence="1">
        <name>(R)-lipoate</name>
        <dbReference type="ChEBI" id="CHEBI:83088"/>
    </cofactor>
</comment>
<accession>A0A1H2XST1</accession>
<dbReference type="PANTHER" id="PTHR43178">
    <property type="entry name" value="DIHYDROLIPOAMIDE ACETYLTRANSFERASE COMPONENT OF PYRUVATE DEHYDROGENASE COMPLEX"/>
    <property type="match status" value="1"/>
</dbReference>
<keyword evidence="2 7" id="KW-0808">Transferase</keyword>
<gene>
    <name evidence="6" type="ORF">Heshes_02990</name>
    <name evidence="7" type="ORF">SAMN04489725_1243</name>
</gene>